<evidence type="ECO:0000259" key="4">
    <source>
        <dbReference type="PROSITE" id="PS50118"/>
    </source>
</evidence>
<dbReference type="Pfam" id="PF00505">
    <property type="entry name" value="HMG_box"/>
    <property type="match status" value="1"/>
</dbReference>
<dbReference type="Gene3D" id="1.10.30.10">
    <property type="entry name" value="High mobility group box domain"/>
    <property type="match status" value="1"/>
</dbReference>
<evidence type="ECO:0000256" key="2">
    <source>
        <dbReference type="PROSITE-ProRule" id="PRU00267"/>
    </source>
</evidence>
<keyword evidence="6" id="KW-1185">Reference proteome</keyword>
<dbReference type="GO" id="GO:0051213">
    <property type="term" value="F:dioxygenase activity"/>
    <property type="evidence" value="ECO:0007669"/>
    <property type="project" value="UniProtKB-KW"/>
</dbReference>
<dbReference type="InterPro" id="IPR050342">
    <property type="entry name" value="HMGB"/>
</dbReference>
<evidence type="ECO:0000313" key="6">
    <source>
        <dbReference type="Proteomes" id="UP001479436"/>
    </source>
</evidence>
<keyword evidence="1 2" id="KW-0238">DNA-binding</keyword>
<reference evidence="5 6" key="1">
    <citation type="submission" date="2023-04" db="EMBL/GenBank/DDBJ databases">
        <title>Genome of Basidiobolus ranarum AG-B5.</title>
        <authorList>
            <person name="Stajich J.E."/>
            <person name="Carter-House D."/>
            <person name="Gryganskyi A."/>
        </authorList>
    </citation>
    <scope>NUCLEOTIDE SEQUENCE [LARGE SCALE GENOMIC DNA]</scope>
    <source>
        <strain evidence="5 6">AG-B5</strain>
    </source>
</reference>
<dbReference type="PROSITE" id="PS50118">
    <property type="entry name" value="HMG_BOX_2"/>
    <property type="match status" value="1"/>
</dbReference>
<dbReference type="Proteomes" id="UP001479436">
    <property type="component" value="Unassembled WGS sequence"/>
</dbReference>
<proteinExistence type="predicted"/>
<dbReference type="InterPro" id="IPR009071">
    <property type="entry name" value="HMG_box_dom"/>
</dbReference>
<feature type="non-terminal residue" evidence="5">
    <location>
        <position position="189"/>
    </location>
</feature>
<evidence type="ECO:0000313" key="5">
    <source>
        <dbReference type="EMBL" id="KAK9695028.1"/>
    </source>
</evidence>
<evidence type="ECO:0000256" key="3">
    <source>
        <dbReference type="SAM" id="MobiDB-lite"/>
    </source>
</evidence>
<gene>
    <name evidence="5" type="primary">ALKBH4_3</name>
    <name evidence="5" type="ORF">K7432_013183</name>
</gene>
<feature type="domain" description="HMG box" evidence="4">
    <location>
        <begin position="65"/>
        <end position="133"/>
    </location>
</feature>
<keyword evidence="2" id="KW-0539">Nucleus</keyword>
<feature type="DNA-binding region" description="HMG box" evidence="2">
    <location>
        <begin position="65"/>
        <end position="133"/>
    </location>
</feature>
<dbReference type="SMART" id="SM00398">
    <property type="entry name" value="HMG"/>
    <property type="match status" value="1"/>
</dbReference>
<organism evidence="5 6">
    <name type="scientific">Basidiobolus ranarum</name>
    <dbReference type="NCBI Taxonomy" id="34480"/>
    <lineage>
        <taxon>Eukaryota</taxon>
        <taxon>Fungi</taxon>
        <taxon>Fungi incertae sedis</taxon>
        <taxon>Zoopagomycota</taxon>
        <taxon>Entomophthoromycotina</taxon>
        <taxon>Basidiobolomycetes</taxon>
        <taxon>Basidiobolales</taxon>
        <taxon>Basidiobolaceae</taxon>
        <taxon>Basidiobolus</taxon>
    </lineage>
</organism>
<dbReference type="InterPro" id="IPR036910">
    <property type="entry name" value="HMG_box_dom_sf"/>
</dbReference>
<feature type="region of interest" description="Disordered" evidence="3">
    <location>
        <begin position="139"/>
        <end position="189"/>
    </location>
</feature>
<protein>
    <submittedName>
        <fullName evidence="5">Alpha-ketoglutarate-dependent dioxygenase alkB 4</fullName>
    </submittedName>
</protein>
<keyword evidence="5" id="KW-0560">Oxidoreductase</keyword>
<comment type="caution">
    <text evidence="5">The sequence shown here is derived from an EMBL/GenBank/DDBJ whole genome shotgun (WGS) entry which is preliminary data.</text>
</comment>
<name>A0ABR2VR90_9FUNG</name>
<dbReference type="SUPFAM" id="SSF47095">
    <property type="entry name" value="HMG-box"/>
    <property type="match status" value="1"/>
</dbReference>
<dbReference type="EMBL" id="JASJQH010008131">
    <property type="protein sequence ID" value="KAK9695028.1"/>
    <property type="molecule type" value="Genomic_DNA"/>
</dbReference>
<evidence type="ECO:0000256" key="1">
    <source>
        <dbReference type="ARBA" id="ARBA00023125"/>
    </source>
</evidence>
<sequence length="189" mass="21161">MTRPKKTTPGANILAQLSVADAALLSEHYSSLALSMTRISEIYKKVVEHEGGLFTKKAIKDPNAPKKPFTPYILFCNDARDKIRDKFPKYTSQQVSRELGVAWKSLNEEDKSVYLTRHIRDNERYLRELEEYKAKSGATATLEAAELTSPTEIAPLIEQNDFGSDPEGSESSDENLNSGNHKSKNKGRV</sequence>
<dbReference type="PANTHER" id="PTHR48112">
    <property type="entry name" value="HIGH MOBILITY GROUP PROTEIN DSP1"/>
    <property type="match status" value="1"/>
</dbReference>
<accession>A0ABR2VR90</accession>
<feature type="compositionally biased region" description="Low complexity" evidence="3">
    <location>
        <begin position="139"/>
        <end position="148"/>
    </location>
</feature>
<keyword evidence="5" id="KW-0223">Dioxygenase</keyword>